<feature type="domain" description="ABC-2 type transporter transmembrane" evidence="6">
    <location>
        <begin position="3"/>
        <end position="206"/>
    </location>
</feature>
<evidence type="ECO:0000256" key="4">
    <source>
        <dbReference type="ARBA" id="ARBA00023136"/>
    </source>
</evidence>
<evidence type="ECO:0000256" key="1">
    <source>
        <dbReference type="ARBA" id="ARBA00004141"/>
    </source>
</evidence>
<feature type="transmembrane region" description="Helical" evidence="5">
    <location>
        <begin position="21"/>
        <end position="43"/>
    </location>
</feature>
<dbReference type="GO" id="GO:0016020">
    <property type="term" value="C:membrane"/>
    <property type="evidence" value="ECO:0007669"/>
    <property type="project" value="UniProtKB-SubCell"/>
</dbReference>
<sequence>MKKFFALLYYQFLLSCRVPESIFFTILLSPILFIIFGFAFHIDTEYAEFFLPGIIGSMVCSDALYAVGPVIKKYYSLNIVKYFYNYPVKLPYLFMGFIAARIIFILFSMLLLIAVSYFIFGFSPNIGTLCRYILGIFLIFTIYSFVGLSISLWGLHDNKDQGVIGLYYMLTIFLSDCFFVLTKANVVFDIIGYFFPLRCVLDFIRGSNISLWYCIAWVIALFVGFAYIIKRISFKR</sequence>
<dbReference type="InterPro" id="IPR013525">
    <property type="entry name" value="ABC2_TM"/>
</dbReference>
<dbReference type="PROSITE" id="PS51257">
    <property type="entry name" value="PROKAR_LIPOPROTEIN"/>
    <property type="match status" value="1"/>
</dbReference>
<gene>
    <name evidence="7" type="ORF">CJ232_02275</name>
</gene>
<feature type="transmembrane region" description="Helical" evidence="5">
    <location>
        <begin position="132"/>
        <end position="155"/>
    </location>
</feature>
<comment type="caution">
    <text evidence="7">The sequence shown here is derived from an EMBL/GenBank/DDBJ whole genome shotgun (WGS) entry which is preliminary data.</text>
</comment>
<reference evidence="7 8" key="1">
    <citation type="submission" date="2017-09" db="EMBL/GenBank/DDBJ databases">
        <title>Bacterial strain isolated from the female urinary microbiota.</title>
        <authorList>
            <person name="Thomas-White K."/>
            <person name="Kumar N."/>
            <person name="Forster S."/>
            <person name="Putonti C."/>
            <person name="Lawley T."/>
            <person name="Wolfe A.J."/>
        </authorList>
    </citation>
    <scope>NUCLEOTIDE SEQUENCE [LARGE SCALE GENOMIC DNA]</scope>
    <source>
        <strain evidence="7 8">UMB0818</strain>
    </source>
</reference>
<evidence type="ECO:0000259" key="6">
    <source>
        <dbReference type="Pfam" id="PF01061"/>
    </source>
</evidence>
<evidence type="ECO:0000256" key="5">
    <source>
        <dbReference type="SAM" id="Phobius"/>
    </source>
</evidence>
<organism evidence="7 8">
    <name type="scientific">Hoylesella timonensis</name>
    <dbReference type="NCBI Taxonomy" id="386414"/>
    <lineage>
        <taxon>Bacteria</taxon>
        <taxon>Pseudomonadati</taxon>
        <taxon>Bacteroidota</taxon>
        <taxon>Bacteroidia</taxon>
        <taxon>Bacteroidales</taxon>
        <taxon>Prevotellaceae</taxon>
        <taxon>Hoylesella</taxon>
    </lineage>
</organism>
<evidence type="ECO:0000256" key="3">
    <source>
        <dbReference type="ARBA" id="ARBA00022989"/>
    </source>
</evidence>
<feature type="transmembrane region" description="Helical" evidence="5">
    <location>
        <begin position="210"/>
        <end position="229"/>
    </location>
</feature>
<dbReference type="AlphaFoldDB" id="A0A2N6Q831"/>
<evidence type="ECO:0000313" key="7">
    <source>
        <dbReference type="EMBL" id="PMC11143.1"/>
    </source>
</evidence>
<evidence type="ECO:0000256" key="2">
    <source>
        <dbReference type="ARBA" id="ARBA00022692"/>
    </source>
</evidence>
<comment type="subcellular location">
    <subcellularLocation>
        <location evidence="1">Membrane</location>
        <topology evidence="1">Multi-pass membrane protein</topology>
    </subcellularLocation>
</comment>
<keyword evidence="3 5" id="KW-1133">Transmembrane helix</keyword>
<feature type="transmembrane region" description="Helical" evidence="5">
    <location>
        <begin position="167"/>
        <end position="195"/>
    </location>
</feature>
<keyword evidence="2 5" id="KW-0812">Transmembrane</keyword>
<keyword evidence="4 5" id="KW-0472">Membrane</keyword>
<evidence type="ECO:0000313" key="8">
    <source>
        <dbReference type="Proteomes" id="UP000235661"/>
    </source>
</evidence>
<dbReference type="Proteomes" id="UP000235661">
    <property type="component" value="Unassembled WGS sequence"/>
</dbReference>
<feature type="transmembrane region" description="Helical" evidence="5">
    <location>
        <begin position="49"/>
        <end position="71"/>
    </location>
</feature>
<protein>
    <recommendedName>
        <fullName evidence="6">ABC-2 type transporter transmembrane domain-containing protein</fullName>
    </recommendedName>
</protein>
<proteinExistence type="predicted"/>
<dbReference type="EMBL" id="PNGI01000002">
    <property type="protein sequence ID" value="PMC11143.1"/>
    <property type="molecule type" value="Genomic_DNA"/>
</dbReference>
<name>A0A2N6Q831_9BACT</name>
<dbReference type="RefSeq" id="WP_102187779.1">
    <property type="nucleotide sequence ID" value="NZ_PNGI01000002.1"/>
</dbReference>
<dbReference type="Pfam" id="PF01061">
    <property type="entry name" value="ABC2_membrane"/>
    <property type="match status" value="1"/>
</dbReference>
<dbReference type="GO" id="GO:0140359">
    <property type="term" value="F:ABC-type transporter activity"/>
    <property type="evidence" value="ECO:0007669"/>
    <property type="project" value="InterPro"/>
</dbReference>
<accession>A0A2N6Q831</accession>
<feature type="transmembrane region" description="Helical" evidence="5">
    <location>
        <begin position="92"/>
        <end position="120"/>
    </location>
</feature>
<dbReference type="STRING" id="1122992.GCA_000455445_02678"/>